<dbReference type="OrthoDB" id="852355at2"/>
<dbReference type="EMBL" id="CP010777">
    <property type="protein sequence ID" value="AKQ45616.1"/>
    <property type="molecule type" value="Genomic_DNA"/>
</dbReference>
<dbReference type="RefSeq" id="WP_048920504.1">
    <property type="nucleotide sequence ID" value="NZ_CP010777.1"/>
</dbReference>
<gene>
    <name evidence="1" type="ORF">TH63_08075</name>
</gene>
<organism evidence="1 2">
    <name type="scientific">Rufibacter radiotolerans</name>
    <dbReference type="NCBI Taxonomy" id="1379910"/>
    <lineage>
        <taxon>Bacteria</taxon>
        <taxon>Pseudomonadati</taxon>
        <taxon>Bacteroidota</taxon>
        <taxon>Cytophagia</taxon>
        <taxon>Cytophagales</taxon>
        <taxon>Hymenobacteraceae</taxon>
        <taxon>Rufibacter</taxon>
    </lineage>
</organism>
<evidence type="ECO:0000313" key="1">
    <source>
        <dbReference type="EMBL" id="AKQ45616.1"/>
    </source>
</evidence>
<dbReference type="KEGG" id="ruf:TH63_08075"/>
<dbReference type="AlphaFoldDB" id="A0A0H4W5E1"/>
<name>A0A0H4W5E1_9BACT</name>
<dbReference type="Proteomes" id="UP000036458">
    <property type="component" value="Chromosome"/>
</dbReference>
<protein>
    <submittedName>
        <fullName evidence="1">Uncharacterized protein</fullName>
    </submittedName>
</protein>
<proteinExistence type="predicted"/>
<evidence type="ECO:0000313" key="2">
    <source>
        <dbReference type="Proteomes" id="UP000036458"/>
    </source>
</evidence>
<keyword evidence="2" id="KW-1185">Reference proteome</keyword>
<accession>A0A0H4W5E1</accession>
<sequence length="149" mass="17254">MAHPRDKEGLLHLYNKVLPPLAEKTFQHLQEVIPLFDDFKLEKVLDTWSKDKNASSEKEISLENGNVQQMGLRVQLTGFQKAGAQTFDVSKDLVFFLEYSSYIVGPDKNTAWLERFYLQPWSARELEEIAEKWTDEVIEEITHKLQGLG</sequence>
<reference evidence="1 2" key="1">
    <citation type="submission" date="2015-01" db="EMBL/GenBank/DDBJ databases">
        <title>Rufibacter sp./DG31D/ whole genome sequencing.</title>
        <authorList>
            <person name="Kim M.K."/>
            <person name="Srinivasan S."/>
            <person name="Lee J.-J."/>
        </authorList>
    </citation>
    <scope>NUCLEOTIDE SEQUENCE [LARGE SCALE GENOMIC DNA]</scope>
    <source>
        <strain evidence="1 2">DG31D</strain>
    </source>
</reference>
<dbReference type="PATRIC" id="fig|1379910.4.peg.1757"/>